<name>A0A8J7L594_9CYAN</name>
<gene>
    <name evidence="1" type="ORF">I8751_25355</name>
</gene>
<dbReference type="Proteomes" id="UP000599391">
    <property type="component" value="Unassembled WGS sequence"/>
</dbReference>
<dbReference type="PANTHER" id="PTHR37310">
    <property type="entry name" value="CYTOPLASMIC PROTEIN-RELATED"/>
    <property type="match status" value="1"/>
</dbReference>
<dbReference type="EMBL" id="JAECZB010000096">
    <property type="protein sequence ID" value="MBH8555611.1"/>
    <property type="molecule type" value="Genomic_DNA"/>
</dbReference>
<reference evidence="1 2" key="1">
    <citation type="journal article" date="2021" name="Int. J. Syst. Evol. Microbiol.">
        <title>Amazonocrinis nigriterrae gen. nov., sp. nov., Atlanticothrix silvestris gen. nov., sp. nov. and Dendronalium phyllosphericum gen. nov., sp. nov., nostocacean cyanobacteria from Brazilian environments.</title>
        <authorList>
            <person name="Alvarenga D.O."/>
            <person name="Andreote A.P.D."/>
            <person name="Branco L.H.Z."/>
            <person name="Delbaje E."/>
            <person name="Cruz R.B."/>
            <person name="Varani A.M."/>
            <person name="Fiore M.F."/>
        </authorList>
    </citation>
    <scope>NUCLEOTIDE SEQUENCE [LARGE SCALE GENOMIC DNA]</scope>
    <source>
        <strain evidence="1 2">CENA357</strain>
    </source>
</reference>
<dbReference type="InterPro" id="IPR044543">
    <property type="entry name" value="YHJQ-like"/>
</dbReference>
<accession>A0A8J7L594</accession>
<proteinExistence type="predicted"/>
<comment type="caution">
    <text evidence="1">The sequence shown here is derived from an EMBL/GenBank/DDBJ whole genome shotgun (WGS) entry which is preliminary data.</text>
</comment>
<dbReference type="RefSeq" id="WP_214441813.1">
    <property type="nucleotide sequence ID" value="NZ_JAECZB010000096.1"/>
</dbReference>
<keyword evidence="2" id="KW-1185">Reference proteome</keyword>
<dbReference type="InterPro" id="IPR005560">
    <property type="entry name" value="Csp_YhjQ"/>
</dbReference>
<dbReference type="CDD" id="cd08026">
    <property type="entry name" value="DUF326"/>
    <property type="match status" value="1"/>
</dbReference>
<dbReference type="PANTHER" id="PTHR37310:SF1">
    <property type="entry name" value="CYTOPLASMIC PROTEIN"/>
    <property type="match status" value="1"/>
</dbReference>
<dbReference type="Pfam" id="PF03860">
    <property type="entry name" value="Csp"/>
    <property type="match status" value="1"/>
</dbReference>
<dbReference type="Gene3D" id="1.20.1270.360">
    <property type="match status" value="1"/>
</dbReference>
<protein>
    <submittedName>
        <fullName evidence="1">Four-helix bundle copper-binding protein</fullName>
    </submittedName>
</protein>
<dbReference type="AlphaFoldDB" id="A0A8J7L594"/>
<evidence type="ECO:0000313" key="2">
    <source>
        <dbReference type="Proteomes" id="UP000599391"/>
    </source>
</evidence>
<organism evidence="1 2">
    <name type="scientific">Atlanticothrix silvestris CENA357</name>
    <dbReference type="NCBI Taxonomy" id="1725252"/>
    <lineage>
        <taxon>Bacteria</taxon>
        <taxon>Bacillati</taxon>
        <taxon>Cyanobacteriota</taxon>
        <taxon>Cyanophyceae</taxon>
        <taxon>Nostocales</taxon>
        <taxon>Nodulariaceae</taxon>
        <taxon>Atlanticothrix</taxon>
        <taxon>Atlanticothrix silvestris</taxon>
    </lineage>
</organism>
<sequence>MAIEQLTLNKLNRDMQQCIQNCLDCHSICLNSVAYCLQKGGRHAEPAHIRLMLDCAEICNTCANFMLRGSDLHARTCGVCAEICQRCADNCDRMGDDAQMKACADMCRRCADSCRQMAMATA</sequence>
<evidence type="ECO:0000313" key="1">
    <source>
        <dbReference type="EMBL" id="MBH8555611.1"/>
    </source>
</evidence>